<accession>A0A0S2IS83</accession>
<evidence type="ECO:0000256" key="1">
    <source>
        <dbReference type="SAM" id="Phobius"/>
    </source>
</evidence>
<dbReference type="PATRIC" id="fig|280505.15.peg.2165"/>
<organism evidence="2">
    <name type="scientific">Leptospira borgpetersenii serovar Ballum</name>
    <dbReference type="NCBI Taxonomy" id="280505"/>
    <lineage>
        <taxon>Bacteria</taxon>
        <taxon>Pseudomonadati</taxon>
        <taxon>Spirochaetota</taxon>
        <taxon>Spirochaetia</taxon>
        <taxon>Leptospirales</taxon>
        <taxon>Leptospiraceae</taxon>
        <taxon>Leptospira</taxon>
    </lineage>
</organism>
<reference evidence="2 3" key="1">
    <citation type="journal article" date="2015" name="PLoS Negl. Trop. Dis.">
        <title>Distribution of Plasmids in Distinct Leptospira Pathogenic Species.</title>
        <authorList>
            <person name="Wang Y."/>
            <person name="Zhuang X."/>
            <person name="Zhong Y."/>
            <person name="Zhang C."/>
            <person name="Zhang Y."/>
            <person name="Zeng L."/>
            <person name="Zhu Y."/>
            <person name="He P."/>
            <person name="Dong K."/>
            <person name="Pal U."/>
            <person name="Guo X."/>
            <person name="Qin J."/>
        </authorList>
    </citation>
    <scope>NUCLEOTIDE SEQUENCE [LARGE SCALE GENOMIC DNA]</scope>
    <source>
        <strain evidence="2 3">56604</strain>
    </source>
</reference>
<feature type="transmembrane region" description="Helical" evidence="1">
    <location>
        <begin position="16"/>
        <end position="35"/>
    </location>
</feature>
<keyword evidence="1" id="KW-0812">Transmembrane</keyword>
<name>A0A0S2IS83_LEPBO</name>
<sequence>MLARLDSLELFYTEPMLFYIFIIFYADFLFSADVFDSFFGM</sequence>
<proteinExistence type="predicted"/>
<evidence type="ECO:0000313" key="2">
    <source>
        <dbReference type="EMBL" id="ALO26472.1"/>
    </source>
</evidence>
<protein>
    <submittedName>
        <fullName evidence="2">Uncharacterized protein</fullName>
    </submittedName>
</protein>
<dbReference type="Proteomes" id="UP000058857">
    <property type="component" value="Chromosome 1"/>
</dbReference>
<dbReference type="EMBL" id="CP012029">
    <property type="protein sequence ID" value="ALO26472.1"/>
    <property type="molecule type" value="Genomic_DNA"/>
</dbReference>
<gene>
    <name evidence="2" type="ORF">LBBP_02216</name>
</gene>
<keyword evidence="1" id="KW-0472">Membrane</keyword>
<dbReference type="AlphaFoldDB" id="A0A0S2IS83"/>
<evidence type="ECO:0000313" key="3">
    <source>
        <dbReference type="Proteomes" id="UP000058857"/>
    </source>
</evidence>
<keyword evidence="1" id="KW-1133">Transmembrane helix</keyword>